<keyword evidence="4" id="KW-1185">Reference proteome</keyword>
<dbReference type="Proteomes" id="UP000562984">
    <property type="component" value="Unassembled WGS sequence"/>
</dbReference>
<dbReference type="Pfam" id="PF13561">
    <property type="entry name" value="adh_short_C2"/>
    <property type="match status" value="1"/>
</dbReference>
<evidence type="ECO:0000313" key="3">
    <source>
        <dbReference type="EMBL" id="NNG35326.1"/>
    </source>
</evidence>
<name>A0A849A6Q5_9ACTN</name>
<dbReference type="Gene3D" id="3.40.50.720">
    <property type="entry name" value="NAD(P)-binding Rossmann-like Domain"/>
    <property type="match status" value="1"/>
</dbReference>
<gene>
    <name evidence="3" type="ORF">HKD39_06290</name>
</gene>
<dbReference type="PROSITE" id="PS00061">
    <property type="entry name" value="ADH_SHORT"/>
    <property type="match status" value="1"/>
</dbReference>
<dbReference type="RefSeq" id="WP_171199409.1">
    <property type="nucleotide sequence ID" value="NZ_JABEND010000003.1"/>
</dbReference>
<dbReference type="EMBL" id="JABEND010000003">
    <property type="protein sequence ID" value="NNG35326.1"/>
    <property type="molecule type" value="Genomic_DNA"/>
</dbReference>
<dbReference type="AlphaFoldDB" id="A0A849A6Q5"/>
<reference evidence="3 4" key="1">
    <citation type="submission" date="2020-05" db="EMBL/GenBank/DDBJ databases">
        <title>Nakamurella sp. DB0629 isolated from air conditioner.</title>
        <authorList>
            <person name="Kim D.H."/>
            <person name="Kim D.-U."/>
        </authorList>
    </citation>
    <scope>NUCLEOTIDE SEQUENCE [LARGE SCALE GENOMIC DNA]</scope>
    <source>
        <strain evidence="3 4">DB0629</strain>
    </source>
</reference>
<accession>A0A849A6Q5</accession>
<dbReference type="InterPro" id="IPR002347">
    <property type="entry name" value="SDR_fam"/>
</dbReference>
<dbReference type="PANTHER" id="PTHR48107:SF7">
    <property type="entry name" value="RE15974P"/>
    <property type="match status" value="1"/>
</dbReference>
<keyword evidence="2" id="KW-0560">Oxidoreductase</keyword>
<proteinExistence type="inferred from homology"/>
<dbReference type="InterPro" id="IPR020904">
    <property type="entry name" value="Sc_DH/Rdtase_CS"/>
</dbReference>
<comment type="caution">
    <text evidence="3">The sequence shown here is derived from an EMBL/GenBank/DDBJ whole genome shotgun (WGS) entry which is preliminary data.</text>
</comment>
<organism evidence="3 4">
    <name type="scientific">Nakamurella aerolata</name>
    <dbReference type="NCBI Taxonomy" id="1656892"/>
    <lineage>
        <taxon>Bacteria</taxon>
        <taxon>Bacillati</taxon>
        <taxon>Actinomycetota</taxon>
        <taxon>Actinomycetes</taxon>
        <taxon>Nakamurellales</taxon>
        <taxon>Nakamurellaceae</taxon>
        <taxon>Nakamurella</taxon>
    </lineage>
</organism>
<evidence type="ECO:0000313" key="4">
    <source>
        <dbReference type="Proteomes" id="UP000562984"/>
    </source>
</evidence>
<dbReference type="InterPro" id="IPR036291">
    <property type="entry name" value="NAD(P)-bd_dom_sf"/>
</dbReference>
<protein>
    <submittedName>
        <fullName evidence="3">SDR family oxidoreductase</fullName>
    </submittedName>
</protein>
<dbReference type="SUPFAM" id="SSF51735">
    <property type="entry name" value="NAD(P)-binding Rossmann-fold domains"/>
    <property type="match status" value="1"/>
</dbReference>
<dbReference type="GO" id="GO:0016614">
    <property type="term" value="F:oxidoreductase activity, acting on CH-OH group of donors"/>
    <property type="evidence" value="ECO:0007669"/>
    <property type="project" value="UniProtKB-ARBA"/>
</dbReference>
<comment type="similarity">
    <text evidence="1">Belongs to the short-chain dehydrogenases/reductases (SDR) family.</text>
</comment>
<evidence type="ECO:0000256" key="1">
    <source>
        <dbReference type="ARBA" id="ARBA00006484"/>
    </source>
</evidence>
<dbReference type="PANTHER" id="PTHR48107">
    <property type="entry name" value="NADPH-DEPENDENT ALDEHYDE REDUCTASE-LIKE PROTEIN, CHLOROPLASTIC-RELATED"/>
    <property type="match status" value="1"/>
</dbReference>
<dbReference type="PRINTS" id="PR00081">
    <property type="entry name" value="GDHRDH"/>
</dbReference>
<sequence length="256" mass="26263">MPADARRPAALVTGVGRAKGIGAGVARALAADGWDLALSHLPDYDHRLGLVGHDAGIAPVIAELEALGATVVPLAGDLADPSAPAALLAAAAETLGPVDALVMLHTESVDSSLLTTTVEAFDRHFAVNAKAVWLLVKAYAEQRIAAQLPGRILAFTSDHTAFNLPYGASKGALDRIVLAAARELGEQRITANVVNPGPIDTGWMDDDVRAAGTAQQPTGRLGTPSDIGGVVAFLLSPAGAWINGQLLYVDGGFSTK</sequence>
<evidence type="ECO:0000256" key="2">
    <source>
        <dbReference type="ARBA" id="ARBA00023002"/>
    </source>
</evidence>